<comment type="caution">
    <text evidence="1">The sequence shown here is derived from an EMBL/GenBank/DDBJ whole genome shotgun (WGS) entry which is preliminary data.</text>
</comment>
<gene>
    <name evidence="1" type="ORF">IAD15_07665</name>
</gene>
<accession>A0A9D1HNS6</accession>
<reference evidence="1" key="1">
    <citation type="submission" date="2020-10" db="EMBL/GenBank/DDBJ databases">
        <authorList>
            <person name="Gilroy R."/>
        </authorList>
    </citation>
    <scope>NUCLEOTIDE SEQUENCE</scope>
    <source>
        <strain evidence="1">CHK195-11698</strain>
    </source>
</reference>
<dbReference type="InterPro" id="IPR013494">
    <property type="entry name" value="CHP02678"/>
</dbReference>
<proteinExistence type="predicted"/>
<name>A0A9D1HNS6_9FIRM</name>
<dbReference type="NCBIfam" id="TIGR02678">
    <property type="entry name" value="TIGR02678 family protein"/>
    <property type="match status" value="1"/>
</dbReference>
<dbReference type="EMBL" id="DVMJ01000064">
    <property type="protein sequence ID" value="HIU13928.1"/>
    <property type="molecule type" value="Genomic_DNA"/>
</dbReference>
<dbReference type="Proteomes" id="UP000824175">
    <property type="component" value="Unassembled WGS sequence"/>
</dbReference>
<dbReference type="Pfam" id="PF09661">
    <property type="entry name" value="DUF2398"/>
    <property type="match status" value="1"/>
</dbReference>
<evidence type="ECO:0000313" key="2">
    <source>
        <dbReference type="Proteomes" id="UP000824175"/>
    </source>
</evidence>
<sequence>MNDQEQLLSKRWILKDEDRDTYYHIKDNMKSLKKLFMDHLGYALISHQNFIKLDKIPGKAEPWMGITDFKSLEEYRMFCYVLIFLEDRDPEDQFILSHLTAFIAVQLGERESYWLKYTARKRLVNVIKFCLKEKLILLDDGDSDNFASNEQAEALFENTGLSRYFMRHFVSDIFSLHDPQDFMQAEWVGLDEDRGIVRKQRIYRRLLLSCGIYQEDEEQDDFSFIRNYRKRMQNDFNEIFPCELQVYASSAYLILDEEARLGKRFPKNNARDELLVLVNSELTRQNKRYLSDPKREILTLTTDQALHVIEGVIRQNHAYLPVVYRQKKIDQLAREVLNTYLLLGFAKEMDELISFYPVIGKLNGSYEEGDQ</sequence>
<reference evidence="1" key="2">
    <citation type="journal article" date="2021" name="PeerJ">
        <title>Extensive microbial diversity within the chicken gut microbiome revealed by metagenomics and culture.</title>
        <authorList>
            <person name="Gilroy R."/>
            <person name="Ravi A."/>
            <person name="Getino M."/>
            <person name="Pursley I."/>
            <person name="Horton D.L."/>
            <person name="Alikhan N.F."/>
            <person name="Baker D."/>
            <person name="Gharbi K."/>
            <person name="Hall N."/>
            <person name="Watson M."/>
            <person name="Adriaenssens E.M."/>
            <person name="Foster-Nyarko E."/>
            <person name="Jarju S."/>
            <person name="Secka A."/>
            <person name="Antonio M."/>
            <person name="Oren A."/>
            <person name="Chaudhuri R.R."/>
            <person name="La Ragione R."/>
            <person name="Hildebrand F."/>
            <person name="Pallen M.J."/>
        </authorList>
    </citation>
    <scope>NUCLEOTIDE SEQUENCE</scope>
    <source>
        <strain evidence="1">CHK195-11698</strain>
    </source>
</reference>
<dbReference type="AlphaFoldDB" id="A0A9D1HNS6"/>
<organism evidence="1 2">
    <name type="scientific">Candidatus Fimiplasma intestinipullorum</name>
    <dbReference type="NCBI Taxonomy" id="2840825"/>
    <lineage>
        <taxon>Bacteria</taxon>
        <taxon>Bacillati</taxon>
        <taxon>Bacillota</taxon>
        <taxon>Clostridia</taxon>
        <taxon>Eubacteriales</taxon>
        <taxon>Candidatus Fimiplasma</taxon>
    </lineage>
</organism>
<protein>
    <submittedName>
        <fullName evidence="1">TIGR02678 family protein</fullName>
    </submittedName>
</protein>
<evidence type="ECO:0000313" key="1">
    <source>
        <dbReference type="EMBL" id="HIU13928.1"/>
    </source>
</evidence>